<dbReference type="EMBL" id="CADIKH010000029">
    <property type="protein sequence ID" value="CAB3766246.1"/>
    <property type="molecule type" value="Genomic_DNA"/>
</dbReference>
<dbReference type="GO" id="GO:0043709">
    <property type="term" value="P:cell adhesion involved in single-species biofilm formation"/>
    <property type="evidence" value="ECO:0007669"/>
    <property type="project" value="TreeGrafter"/>
</dbReference>
<evidence type="ECO:0000256" key="5">
    <source>
        <dbReference type="SAM" id="SignalP"/>
    </source>
</evidence>
<comment type="subcellular location">
    <subcellularLocation>
        <location evidence="1">Fimbrium</location>
    </subcellularLocation>
</comment>
<dbReference type="Gene3D" id="2.60.40.1090">
    <property type="entry name" value="Fimbrial-type adhesion domain"/>
    <property type="match status" value="1"/>
</dbReference>
<dbReference type="SUPFAM" id="SSF49401">
    <property type="entry name" value="Bacterial adhesins"/>
    <property type="match status" value="1"/>
</dbReference>
<feature type="signal peptide" evidence="5">
    <location>
        <begin position="1"/>
        <end position="26"/>
    </location>
</feature>
<dbReference type="PANTHER" id="PTHR33420">
    <property type="entry name" value="FIMBRIAL SUBUNIT ELFA-RELATED"/>
    <property type="match status" value="1"/>
</dbReference>
<dbReference type="InterPro" id="IPR050263">
    <property type="entry name" value="Bact_Fimbrial_Adh_Pro"/>
</dbReference>
<dbReference type="InterPro" id="IPR039458">
    <property type="entry name" value="FimA-like"/>
</dbReference>
<evidence type="ECO:0000256" key="3">
    <source>
        <dbReference type="ARBA" id="ARBA00022729"/>
    </source>
</evidence>
<dbReference type="Pfam" id="PF16970">
    <property type="entry name" value="FimA"/>
    <property type="match status" value="1"/>
</dbReference>
<evidence type="ECO:0000256" key="1">
    <source>
        <dbReference type="ARBA" id="ARBA00004561"/>
    </source>
</evidence>
<reference evidence="6 7" key="1">
    <citation type="submission" date="2020-04" db="EMBL/GenBank/DDBJ databases">
        <authorList>
            <person name="De Canck E."/>
        </authorList>
    </citation>
    <scope>NUCLEOTIDE SEQUENCE [LARGE SCALE GENOMIC DNA]</scope>
    <source>
        <strain evidence="6 7">LMG 29542</strain>
    </source>
</reference>
<feature type="chain" id="PRO_5026692351" evidence="5">
    <location>
        <begin position="27"/>
        <end position="181"/>
    </location>
</feature>
<keyword evidence="7" id="KW-1185">Reference proteome</keyword>
<dbReference type="AlphaFoldDB" id="A0A6J5ELY7"/>
<name>A0A6J5ELY7_9BURK</name>
<evidence type="ECO:0000313" key="7">
    <source>
        <dbReference type="Proteomes" id="UP000494363"/>
    </source>
</evidence>
<keyword evidence="4" id="KW-0281">Fimbrium</keyword>
<evidence type="ECO:0000256" key="4">
    <source>
        <dbReference type="ARBA" id="ARBA00023263"/>
    </source>
</evidence>
<gene>
    <name evidence="6" type="primary">smf-1_2</name>
    <name evidence="6" type="ORF">LMG29542_05323</name>
</gene>
<keyword evidence="3 5" id="KW-0732">Signal</keyword>
<proteinExistence type="inferred from homology"/>
<evidence type="ECO:0000256" key="2">
    <source>
        <dbReference type="ARBA" id="ARBA00006671"/>
    </source>
</evidence>
<dbReference type="InterPro" id="IPR036937">
    <property type="entry name" value="Adhesion_dom_fimbrial_sf"/>
</dbReference>
<protein>
    <submittedName>
        <fullName evidence="6">Major fimbrial subunit SMF-1</fullName>
    </submittedName>
</protein>
<organism evidence="6 7">
    <name type="scientific">Paraburkholderia humisilvae</name>
    <dbReference type="NCBI Taxonomy" id="627669"/>
    <lineage>
        <taxon>Bacteria</taxon>
        <taxon>Pseudomonadati</taxon>
        <taxon>Pseudomonadota</taxon>
        <taxon>Betaproteobacteria</taxon>
        <taxon>Burkholderiales</taxon>
        <taxon>Burkholderiaceae</taxon>
        <taxon>Paraburkholderia</taxon>
    </lineage>
</organism>
<dbReference type="RefSeq" id="WP_175229397.1">
    <property type="nucleotide sequence ID" value="NZ_CADIKH010000029.1"/>
</dbReference>
<dbReference type="Proteomes" id="UP000494363">
    <property type="component" value="Unassembled WGS sequence"/>
</dbReference>
<dbReference type="GO" id="GO:0009289">
    <property type="term" value="C:pilus"/>
    <property type="evidence" value="ECO:0007669"/>
    <property type="project" value="UniProtKB-SubCell"/>
</dbReference>
<dbReference type="PANTHER" id="PTHR33420:SF3">
    <property type="entry name" value="FIMBRIAL SUBUNIT ELFA"/>
    <property type="match status" value="1"/>
</dbReference>
<comment type="similarity">
    <text evidence="2">Belongs to the fimbrial protein family.</text>
</comment>
<sequence length="181" mass="18130">MKKSLLSMAAIGTLAASALVPMSAHAYDGTITFNGSLSAQTCTINGNGTSAKNFTVSLPTVSTSALGSASTTAGRTPFNISLSGCTPGTGNVATYFEPGNTDTSNGNLLVNSGGAGNVEIQLLNHDGSPIKAGFAKDSQNSQAVALDSGAATLNYFAQYFATGATTPGAAVSQVNYTITYP</sequence>
<evidence type="ECO:0000313" key="6">
    <source>
        <dbReference type="EMBL" id="CAB3766246.1"/>
    </source>
</evidence>
<accession>A0A6J5ELY7</accession>
<dbReference type="InterPro" id="IPR008966">
    <property type="entry name" value="Adhesion_dom_sf"/>
</dbReference>